<sequence length="228" mass="25544">MTTRPMRERVPEGDFRDDEDYRLPGLRTWMHRNVWFLVRLGMVVVFTFGTSLVASQFSYGLEGNPIRLTAEQINAGELPPEAREGSYVQVVGTPQVGENLTPENIGTEESRIGVSARYSVPYFYFRTQEMGDNLLIQTGNGLPNFEQIGDEPQVWEGSLSSVGTVIFHDTTQAGLERAGLPQDERIPVVEVGETPEAYRALFPTYSAVIAVWLASLGWLLWKRNAPFA</sequence>
<evidence type="ECO:0000313" key="3">
    <source>
        <dbReference type="Proteomes" id="UP001281130"/>
    </source>
</evidence>
<evidence type="ECO:0000313" key="2">
    <source>
        <dbReference type="EMBL" id="MDX5892981.1"/>
    </source>
</evidence>
<name>A0AB35T5G8_RUBRA</name>
<gene>
    <name evidence="2" type="ORF">SIL72_02950</name>
</gene>
<proteinExistence type="predicted"/>
<dbReference type="Proteomes" id="UP001281130">
    <property type="component" value="Unassembled WGS sequence"/>
</dbReference>
<reference evidence="2" key="1">
    <citation type="submission" date="2023-11" db="EMBL/GenBank/DDBJ databases">
        <title>MicrobeMod: A computational toolkit for identifying prokaryotic methylation and restriction-modification with nanopore sequencing.</title>
        <authorList>
            <person name="Crits-Christoph A."/>
            <person name="Kang S.C."/>
            <person name="Lee H."/>
            <person name="Ostrov N."/>
        </authorList>
    </citation>
    <scope>NUCLEOTIDE SEQUENCE</scope>
    <source>
        <strain evidence="2">ATCC 51242</strain>
    </source>
</reference>
<accession>A0AB35T5G8</accession>
<evidence type="ECO:0008006" key="4">
    <source>
        <dbReference type="Google" id="ProtNLM"/>
    </source>
</evidence>
<keyword evidence="1" id="KW-1133">Transmembrane helix</keyword>
<keyword evidence="1" id="KW-0472">Membrane</keyword>
<keyword evidence="1" id="KW-0812">Transmembrane</keyword>
<dbReference type="RefSeq" id="WP_143533807.1">
    <property type="nucleotide sequence ID" value="NZ_CP007514.1"/>
</dbReference>
<dbReference type="AlphaFoldDB" id="A0AB35T5G8"/>
<comment type="caution">
    <text evidence="2">The sequence shown here is derived from an EMBL/GenBank/DDBJ whole genome shotgun (WGS) entry which is preliminary data.</text>
</comment>
<evidence type="ECO:0000256" key="1">
    <source>
        <dbReference type="SAM" id="Phobius"/>
    </source>
</evidence>
<protein>
    <recommendedName>
        <fullName evidence="4">SURF1-like protein</fullName>
    </recommendedName>
</protein>
<feature type="transmembrane region" description="Helical" evidence="1">
    <location>
        <begin position="36"/>
        <end position="59"/>
    </location>
</feature>
<dbReference type="EMBL" id="JAWXXX010000001">
    <property type="protein sequence ID" value="MDX5892981.1"/>
    <property type="molecule type" value="Genomic_DNA"/>
</dbReference>
<feature type="transmembrane region" description="Helical" evidence="1">
    <location>
        <begin position="200"/>
        <end position="221"/>
    </location>
</feature>
<organism evidence="2 3">
    <name type="scientific">Rubrobacter radiotolerans</name>
    <name type="common">Arthrobacter radiotolerans</name>
    <dbReference type="NCBI Taxonomy" id="42256"/>
    <lineage>
        <taxon>Bacteria</taxon>
        <taxon>Bacillati</taxon>
        <taxon>Actinomycetota</taxon>
        <taxon>Rubrobacteria</taxon>
        <taxon>Rubrobacterales</taxon>
        <taxon>Rubrobacteraceae</taxon>
        <taxon>Rubrobacter</taxon>
    </lineage>
</organism>